<name>A0A7S0ECE3_9EUKA</name>
<protein>
    <recommendedName>
        <fullName evidence="6">Thiopurine S-methyltransferase</fullName>
    </recommendedName>
</protein>
<accession>A0A7S0ECE3</accession>
<dbReference type="PANTHER" id="PTHR32183:SF6">
    <property type="entry name" value="CYSTEINE SULFINATE DESULFINASE_CYSTEINE DESULFURASE AND RELATED ENZYMES"/>
    <property type="match status" value="1"/>
</dbReference>
<dbReference type="SUPFAM" id="SSF53335">
    <property type="entry name" value="S-adenosyl-L-methionine-dependent methyltransferases"/>
    <property type="match status" value="1"/>
</dbReference>
<evidence type="ECO:0000256" key="3">
    <source>
        <dbReference type="ARBA" id="ARBA00022679"/>
    </source>
</evidence>
<dbReference type="CDD" id="cd02440">
    <property type="entry name" value="AdoMet_MTases"/>
    <property type="match status" value="1"/>
</dbReference>
<evidence type="ECO:0000256" key="2">
    <source>
        <dbReference type="ARBA" id="ARBA00022603"/>
    </source>
</evidence>
<dbReference type="Pfam" id="PF05724">
    <property type="entry name" value="TPMT"/>
    <property type="match status" value="1"/>
</dbReference>
<organism evidence="5">
    <name type="scientific">Phaeocystis antarctica</name>
    <dbReference type="NCBI Taxonomy" id="33657"/>
    <lineage>
        <taxon>Eukaryota</taxon>
        <taxon>Haptista</taxon>
        <taxon>Haptophyta</taxon>
        <taxon>Prymnesiophyceae</taxon>
        <taxon>Phaeocystales</taxon>
        <taxon>Phaeocystaceae</taxon>
        <taxon>Phaeocystis</taxon>
    </lineage>
</organism>
<proteinExistence type="predicted"/>
<gene>
    <name evidence="5" type="ORF">PANT1444_LOCUS6202</name>
</gene>
<dbReference type="PROSITE" id="PS51585">
    <property type="entry name" value="SAM_MT_TPMT"/>
    <property type="match status" value="1"/>
</dbReference>
<sequence length="211" mass="21944">MWAAGLGKGQAFDVGRPSATLISALSSMGPPPESDLTALVPGCGRAYDALALARHGYAKVVAVDLSQTACDAAIEELQSSGDPAAAKVEVMCADYFQLDGLAHRAGYDLIWDCTFLCALDPSVREQWATQQRALLSARGTLLACVFPVCEKVGGPPYAMSVPLVRNLLEPVGLVAETIREDLTEAECHRPGAMSGPGGPGTALVAFRVGAA</sequence>
<dbReference type="EMBL" id="HBEP01011033">
    <property type="protein sequence ID" value="CAD8479581.1"/>
    <property type="molecule type" value="Transcribed_RNA"/>
</dbReference>
<dbReference type="InterPro" id="IPR008854">
    <property type="entry name" value="TPMT"/>
</dbReference>
<keyword evidence="3" id="KW-0808">Transferase</keyword>
<dbReference type="InterPro" id="IPR029063">
    <property type="entry name" value="SAM-dependent_MTases_sf"/>
</dbReference>
<keyword evidence="2" id="KW-0489">Methyltransferase</keyword>
<dbReference type="GO" id="GO:0008757">
    <property type="term" value="F:S-adenosylmethionine-dependent methyltransferase activity"/>
    <property type="evidence" value="ECO:0007669"/>
    <property type="project" value="InterPro"/>
</dbReference>
<reference evidence="5" key="1">
    <citation type="submission" date="2021-01" db="EMBL/GenBank/DDBJ databases">
        <authorList>
            <person name="Corre E."/>
            <person name="Pelletier E."/>
            <person name="Niang G."/>
            <person name="Scheremetjew M."/>
            <person name="Finn R."/>
            <person name="Kale V."/>
            <person name="Holt S."/>
            <person name="Cochrane G."/>
            <person name="Meng A."/>
            <person name="Brown T."/>
            <person name="Cohen L."/>
        </authorList>
    </citation>
    <scope>NUCLEOTIDE SEQUENCE</scope>
    <source>
        <strain evidence="5">CCMP1374</strain>
    </source>
</reference>
<evidence type="ECO:0008006" key="6">
    <source>
        <dbReference type="Google" id="ProtNLM"/>
    </source>
</evidence>
<evidence type="ECO:0000256" key="1">
    <source>
        <dbReference type="ARBA" id="ARBA00022553"/>
    </source>
</evidence>
<dbReference type="GO" id="GO:0032259">
    <property type="term" value="P:methylation"/>
    <property type="evidence" value="ECO:0007669"/>
    <property type="project" value="UniProtKB-KW"/>
</dbReference>
<dbReference type="AlphaFoldDB" id="A0A7S0ECE3"/>
<evidence type="ECO:0000256" key="4">
    <source>
        <dbReference type="ARBA" id="ARBA00022691"/>
    </source>
</evidence>
<dbReference type="Gene3D" id="3.40.50.150">
    <property type="entry name" value="Vaccinia Virus protein VP39"/>
    <property type="match status" value="1"/>
</dbReference>
<evidence type="ECO:0000313" key="5">
    <source>
        <dbReference type="EMBL" id="CAD8479581.1"/>
    </source>
</evidence>
<keyword evidence="4" id="KW-0949">S-adenosyl-L-methionine</keyword>
<dbReference type="PANTHER" id="PTHR32183">
    <property type="match status" value="1"/>
</dbReference>
<keyword evidence="1" id="KW-0597">Phosphoprotein</keyword>